<feature type="chain" id="PRO_5010759909" evidence="1">
    <location>
        <begin position="21"/>
        <end position="131"/>
    </location>
</feature>
<evidence type="ECO:0000313" key="4">
    <source>
        <dbReference type="EnsemblMetazoa" id="ASIC009796-PA"/>
    </source>
</evidence>
<dbReference type="OrthoDB" id="7716714at2759"/>
<dbReference type="EnsemblMetazoa" id="ASIC009797-RA">
    <property type="protein sequence ID" value="ASIC009797-PA"/>
    <property type="gene ID" value="ASIC009797"/>
</dbReference>
<evidence type="ECO:0000313" key="2">
    <source>
        <dbReference type="EMBL" id="KFB42123.1"/>
    </source>
</evidence>
<dbReference type="AlphaFoldDB" id="A0A084VVY0"/>
<dbReference type="EMBL" id="KE525163">
    <property type="protein sequence ID" value="KFB42123.1"/>
    <property type="molecule type" value="Genomic_DNA"/>
</dbReference>
<keyword evidence="5" id="KW-1185">Reference proteome</keyword>
<evidence type="ECO:0000256" key="1">
    <source>
        <dbReference type="SAM" id="SignalP"/>
    </source>
</evidence>
<dbReference type="EnsemblMetazoa" id="ASIC009796-RA">
    <property type="protein sequence ID" value="ASIC009796-PA"/>
    <property type="gene ID" value="ASIC009796"/>
</dbReference>
<reference evidence="3 5" key="1">
    <citation type="journal article" date="2014" name="BMC Genomics">
        <title>Genome sequence of Anopheles sinensis provides insight into genetics basis of mosquito competence for malaria parasites.</title>
        <authorList>
            <person name="Zhou D."/>
            <person name="Zhang D."/>
            <person name="Ding G."/>
            <person name="Shi L."/>
            <person name="Hou Q."/>
            <person name="Ye Y."/>
            <person name="Xu Y."/>
            <person name="Zhou H."/>
            <person name="Xiong C."/>
            <person name="Li S."/>
            <person name="Yu J."/>
            <person name="Hong S."/>
            <person name="Yu X."/>
            <person name="Zou P."/>
            <person name="Chen C."/>
            <person name="Chang X."/>
            <person name="Wang W."/>
            <person name="Lv Y."/>
            <person name="Sun Y."/>
            <person name="Ma L."/>
            <person name="Shen B."/>
            <person name="Zhu C."/>
        </authorList>
    </citation>
    <scope>NUCLEOTIDE SEQUENCE [LARGE SCALE GENOMIC DNA]</scope>
</reference>
<keyword evidence="1" id="KW-0732">Signal</keyword>
<keyword evidence="3" id="KW-0808">Transferase</keyword>
<reference evidence="4" key="2">
    <citation type="submission" date="2020-05" db="UniProtKB">
        <authorList>
            <consortium name="EnsemblMetazoa"/>
        </authorList>
    </citation>
    <scope>IDENTIFICATION</scope>
</reference>
<proteinExistence type="predicted"/>
<dbReference type="VEuPathDB" id="VectorBase:ASIC009797"/>
<dbReference type="VEuPathDB" id="VectorBase:ASIC009796"/>
<sequence>MWSFLVKIVLITASVAQCTAVGRLREEFIWGHRDDRTDRVCHSQSVVIEPTLEAFFNFFRPVTRLVSFIPPTPDQAVRYIRAWTDAPWHRFRADLVHGGVGTKAPATTIIQLSRHWMLFANVVIYCSKPET</sequence>
<gene>
    <name evidence="2" type="ORF">ZHAS_00009796</name>
    <name evidence="3" type="ORF">ZHAS_00009797</name>
</gene>
<accession>A0A084VVY0</accession>
<protein>
    <submittedName>
        <fullName evidence="3 4">Signal transduction histidine kinase CheA</fullName>
    </submittedName>
</protein>
<organism evidence="3">
    <name type="scientific">Anopheles sinensis</name>
    <name type="common">Mosquito</name>
    <dbReference type="NCBI Taxonomy" id="74873"/>
    <lineage>
        <taxon>Eukaryota</taxon>
        <taxon>Metazoa</taxon>
        <taxon>Ecdysozoa</taxon>
        <taxon>Arthropoda</taxon>
        <taxon>Hexapoda</taxon>
        <taxon>Insecta</taxon>
        <taxon>Pterygota</taxon>
        <taxon>Neoptera</taxon>
        <taxon>Endopterygota</taxon>
        <taxon>Diptera</taxon>
        <taxon>Nematocera</taxon>
        <taxon>Culicoidea</taxon>
        <taxon>Culicidae</taxon>
        <taxon>Anophelinae</taxon>
        <taxon>Anopheles</taxon>
    </lineage>
</organism>
<dbReference type="EMBL" id="ATLV01017345">
    <property type="status" value="NOT_ANNOTATED_CDS"/>
    <property type="molecule type" value="Genomic_DNA"/>
</dbReference>
<keyword evidence="3" id="KW-0418">Kinase</keyword>
<dbReference type="VEuPathDB" id="VectorBase:ASIS006454"/>
<feature type="signal peptide" evidence="1">
    <location>
        <begin position="1"/>
        <end position="20"/>
    </location>
</feature>
<name>A0A084VVY0_ANOSI</name>
<dbReference type="EMBL" id="ATLV01017344">
    <property type="status" value="NOT_ANNOTATED_CDS"/>
    <property type="molecule type" value="Genomic_DNA"/>
</dbReference>
<dbReference type="GO" id="GO:0016301">
    <property type="term" value="F:kinase activity"/>
    <property type="evidence" value="ECO:0007669"/>
    <property type="project" value="UniProtKB-KW"/>
</dbReference>
<dbReference type="Proteomes" id="UP000030765">
    <property type="component" value="Unassembled WGS sequence"/>
</dbReference>
<evidence type="ECO:0000313" key="3">
    <source>
        <dbReference type="EMBL" id="KFB42124.1"/>
    </source>
</evidence>
<dbReference type="EMBL" id="KE525163">
    <property type="protein sequence ID" value="KFB42124.1"/>
    <property type="molecule type" value="Genomic_DNA"/>
</dbReference>
<evidence type="ECO:0000313" key="5">
    <source>
        <dbReference type="Proteomes" id="UP000030765"/>
    </source>
</evidence>